<sequence length="97" mass="10995">MSSYNARNIQGTYNAYGPGDRQDQDDPAAQRRAAQLAQLGEELVAGQTWRQKEIADRIYHELKGGAHVEDIEPLIMKLRRTTIEDARDRGTDGRGRR</sequence>
<evidence type="ECO:0000256" key="1">
    <source>
        <dbReference type="SAM" id="MobiDB-lite"/>
    </source>
</evidence>
<comment type="caution">
    <text evidence="2">The sequence shown here is derived from an EMBL/GenBank/DDBJ whole genome shotgun (WGS) entry which is preliminary data.</text>
</comment>
<keyword evidence="3" id="KW-1185">Reference proteome</keyword>
<gene>
    <name evidence="2" type="ORF">LJ657_43410</name>
</gene>
<reference evidence="2" key="1">
    <citation type="submission" date="2021-12" db="EMBL/GenBank/DDBJ databases">
        <authorList>
            <person name="Lee J.-H."/>
            <person name="Kim S.-B."/>
        </authorList>
    </citation>
    <scope>NUCLEOTIDE SEQUENCE</scope>
    <source>
        <strain evidence="2">NR30</strain>
    </source>
</reference>
<name>A0A9Q3ZD35_9ACTN</name>
<feature type="compositionally biased region" description="Polar residues" evidence="1">
    <location>
        <begin position="1"/>
        <end position="13"/>
    </location>
</feature>
<feature type="region of interest" description="Disordered" evidence="1">
    <location>
        <begin position="1"/>
        <end position="33"/>
    </location>
</feature>
<dbReference type="AlphaFoldDB" id="A0A9Q3ZD35"/>
<evidence type="ECO:0000313" key="3">
    <source>
        <dbReference type="Proteomes" id="UP001108029"/>
    </source>
</evidence>
<dbReference type="EMBL" id="JAJSBI010000038">
    <property type="protein sequence ID" value="MCD9880287.1"/>
    <property type="molecule type" value="Genomic_DNA"/>
</dbReference>
<evidence type="ECO:0000313" key="2">
    <source>
        <dbReference type="EMBL" id="MCD9880287.1"/>
    </source>
</evidence>
<organism evidence="2 3">
    <name type="scientific">Streptomyces guryensis</name>
    <dbReference type="NCBI Taxonomy" id="2886947"/>
    <lineage>
        <taxon>Bacteria</taxon>
        <taxon>Bacillati</taxon>
        <taxon>Actinomycetota</taxon>
        <taxon>Actinomycetes</taxon>
        <taxon>Kitasatosporales</taxon>
        <taxon>Streptomycetaceae</taxon>
        <taxon>Streptomyces</taxon>
    </lineage>
</organism>
<proteinExistence type="predicted"/>
<dbReference type="Proteomes" id="UP001108029">
    <property type="component" value="Unassembled WGS sequence"/>
</dbReference>
<accession>A0A9Q3ZD35</accession>
<dbReference type="RefSeq" id="WP_232655222.1">
    <property type="nucleotide sequence ID" value="NZ_JAJSBI010000038.1"/>
</dbReference>
<protein>
    <submittedName>
        <fullName evidence="2">Uncharacterized protein</fullName>
    </submittedName>
</protein>